<keyword evidence="12" id="KW-1185">Reference proteome</keyword>
<keyword evidence="6 9" id="KW-0472">Membrane</keyword>
<evidence type="ECO:0000256" key="6">
    <source>
        <dbReference type="ARBA" id="ARBA00023136"/>
    </source>
</evidence>
<organism evidence="11 12">
    <name type="scientific">Cimex lectularius</name>
    <name type="common">Bed bug</name>
    <name type="synonym">Acanthia lectularia</name>
    <dbReference type="NCBI Taxonomy" id="79782"/>
    <lineage>
        <taxon>Eukaryota</taxon>
        <taxon>Metazoa</taxon>
        <taxon>Ecdysozoa</taxon>
        <taxon>Arthropoda</taxon>
        <taxon>Hexapoda</taxon>
        <taxon>Insecta</taxon>
        <taxon>Pterygota</taxon>
        <taxon>Neoptera</taxon>
        <taxon>Paraneoptera</taxon>
        <taxon>Hemiptera</taxon>
        <taxon>Heteroptera</taxon>
        <taxon>Panheteroptera</taxon>
        <taxon>Cimicomorpha</taxon>
        <taxon>Cimicidae</taxon>
        <taxon>Cimex</taxon>
    </lineage>
</organism>
<dbReference type="EnsemblMetazoa" id="XM_014386252.2">
    <property type="protein sequence ID" value="XP_014241738.1"/>
    <property type="gene ID" value="LOC106662274"/>
</dbReference>
<evidence type="ECO:0000256" key="1">
    <source>
        <dbReference type="ARBA" id="ARBA00004141"/>
    </source>
</evidence>
<reference evidence="11" key="1">
    <citation type="submission" date="2022-01" db="UniProtKB">
        <authorList>
            <consortium name="EnsemblMetazoa"/>
        </authorList>
    </citation>
    <scope>IDENTIFICATION</scope>
</reference>
<keyword evidence="7" id="KW-0407">Ion channel</keyword>
<keyword evidence="5" id="KW-0406">Ion transport</keyword>
<evidence type="ECO:0000313" key="11">
    <source>
        <dbReference type="EnsemblMetazoa" id="XP_014241738.1"/>
    </source>
</evidence>
<feature type="domain" description="Potassium channel" evidence="10">
    <location>
        <begin position="240"/>
        <end position="313"/>
    </location>
</feature>
<keyword evidence="4 9" id="KW-1133">Transmembrane helix</keyword>
<dbReference type="GO" id="GO:0015271">
    <property type="term" value="F:outward rectifier potassium channel activity"/>
    <property type="evidence" value="ECO:0007669"/>
    <property type="project" value="TreeGrafter"/>
</dbReference>
<feature type="transmembrane region" description="Helical" evidence="9">
    <location>
        <begin position="232"/>
        <end position="254"/>
    </location>
</feature>
<feature type="transmembrane region" description="Helical" evidence="9">
    <location>
        <begin position="287"/>
        <end position="308"/>
    </location>
</feature>
<dbReference type="InterPro" id="IPR003280">
    <property type="entry name" value="2pore_dom_K_chnl"/>
</dbReference>
<proteinExistence type="predicted"/>
<feature type="region of interest" description="Disordered" evidence="8">
    <location>
        <begin position="1"/>
        <end position="42"/>
    </location>
</feature>
<evidence type="ECO:0000313" key="12">
    <source>
        <dbReference type="Proteomes" id="UP000494040"/>
    </source>
</evidence>
<keyword evidence="3 9" id="KW-0812">Transmembrane</keyword>
<dbReference type="RefSeq" id="XP_014241738.1">
    <property type="nucleotide sequence ID" value="XM_014386252.2"/>
</dbReference>
<accession>A0A8I6RD83</accession>
<dbReference type="PANTHER" id="PTHR11003">
    <property type="entry name" value="POTASSIUM CHANNEL, SUBFAMILY K"/>
    <property type="match status" value="1"/>
</dbReference>
<dbReference type="GO" id="GO:0030322">
    <property type="term" value="P:stabilization of membrane potential"/>
    <property type="evidence" value="ECO:0007669"/>
    <property type="project" value="TreeGrafter"/>
</dbReference>
<sequence length="353" mass="40815">MAHKKKRVHDEVSSHSEEEVHAPKHHPQHHQQHHHHHSKKAQEDIVADIQHYGLEVNERIFLWLHAKVGQLSQTWVTHGMLLVAVVLYAFAGAFLFRLCEANDKPIEIKDLFESRPELVQVIMSEQSKFTSSANTPKTVEYFFGNVTKGFQDYELAISANYNHNIVMARGKDELNWEFWNTVFFCCTVFTSIGSFRKEDDEIERRTSTASDELEMGVEDDEIRIDDDENAPLPVTLCLMFFALYIFLGSILFFLWEDWTFFEAFYFLFISMTTLGLGDFVPKNQDNMMISVVFMGFGLSLSSMCINVVRERLVESMIEASSKIGEKYGIEIEIDKDLIEDPGMEKKEKNDNDT</sequence>
<feature type="transmembrane region" description="Helical" evidence="9">
    <location>
        <begin position="260"/>
        <end position="280"/>
    </location>
</feature>
<evidence type="ECO:0000256" key="4">
    <source>
        <dbReference type="ARBA" id="ARBA00022989"/>
    </source>
</evidence>
<evidence type="ECO:0000256" key="3">
    <source>
        <dbReference type="ARBA" id="ARBA00022692"/>
    </source>
</evidence>
<protein>
    <recommendedName>
        <fullName evidence="10">Potassium channel domain-containing protein</fullName>
    </recommendedName>
</protein>
<comment type="subcellular location">
    <subcellularLocation>
        <location evidence="1">Membrane</location>
        <topology evidence="1">Multi-pass membrane protein</topology>
    </subcellularLocation>
</comment>
<dbReference type="GO" id="GO:0005886">
    <property type="term" value="C:plasma membrane"/>
    <property type="evidence" value="ECO:0007669"/>
    <property type="project" value="TreeGrafter"/>
</dbReference>
<dbReference type="Gene3D" id="1.10.287.70">
    <property type="match status" value="2"/>
</dbReference>
<dbReference type="OrthoDB" id="297496at2759"/>
<dbReference type="SUPFAM" id="SSF81324">
    <property type="entry name" value="Voltage-gated potassium channels"/>
    <property type="match status" value="2"/>
</dbReference>
<evidence type="ECO:0000256" key="8">
    <source>
        <dbReference type="SAM" id="MobiDB-lite"/>
    </source>
</evidence>
<evidence type="ECO:0000256" key="9">
    <source>
        <dbReference type="SAM" id="Phobius"/>
    </source>
</evidence>
<dbReference type="Pfam" id="PF07885">
    <property type="entry name" value="Ion_trans_2"/>
    <property type="match status" value="1"/>
</dbReference>
<dbReference type="GO" id="GO:0022841">
    <property type="term" value="F:potassium ion leak channel activity"/>
    <property type="evidence" value="ECO:0007669"/>
    <property type="project" value="TreeGrafter"/>
</dbReference>
<feature type="transmembrane region" description="Helical" evidence="9">
    <location>
        <begin position="75"/>
        <end position="96"/>
    </location>
</feature>
<dbReference type="AlphaFoldDB" id="A0A8I6RD83"/>
<feature type="compositionally biased region" description="Basic and acidic residues" evidence="8">
    <location>
        <begin position="8"/>
        <end position="22"/>
    </location>
</feature>
<keyword evidence="2" id="KW-0813">Transport</keyword>
<name>A0A8I6RD83_CIMLE</name>
<feature type="compositionally biased region" description="Basic residues" evidence="8">
    <location>
        <begin position="23"/>
        <end position="39"/>
    </location>
</feature>
<evidence type="ECO:0000256" key="5">
    <source>
        <dbReference type="ARBA" id="ARBA00023065"/>
    </source>
</evidence>
<evidence type="ECO:0000259" key="10">
    <source>
        <dbReference type="Pfam" id="PF07885"/>
    </source>
</evidence>
<dbReference type="InterPro" id="IPR013099">
    <property type="entry name" value="K_chnl_dom"/>
</dbReference>
<dbReference type="Proteomes" id="UP000494040">
    <property type="component" value="Unassembled WGS sequence"/>
</dbReference>
<evidence type="ECO:0000256" key="2">
    <source>
        <dbReference type="ARBA" id="ARBA00022448"/>
    </source>
</evidence>
<evidence type="ECO:0000256" key="7">
    <source>
        <dbReference type="ARBA" id="ARBA00023303"/>
    </source>
</evidence>
<dbReference type="GeneID" id="106662274"/>
<dbReference type="PANTHER" id="PTHR11003:SF335">
    <property type="entry name" value="POTASSIUM CHANNEL DOMAIN-CONTAINING PROTEIN"/>
    <property type="match status" value="1"/>
</dbReference>